<organism evidence="2 3">
    <name type="scientific">Teladorsagia circumcincta</name>
    <name type="common">Brown stomach worm</name>
    <name type="synonym">Ostertagia circumcincta</name>
    <dbReference type="NCBI Taxonomy" id="45464"/>
    <lineage>
        <taxon>Eukaryota</taxon>
        <taxon>Metazoa</taxon>
        <taxon>Ecdysozoa</taxon>
        <taxon>Nematoda</taxon>
        <taxon>Chromadorea</taxon>
        <taxon>Rhabditida</taxon>
        <taxon>Rhabditina</taxon>
        <taxon>Rhabditomorpha</taxon>
        <taxon>Strongyloidea</taxon>
        <taxon>Trichostrongylidae</taxon>
        <taxon>Teladorsagia</taxon>
    </lineage>
</organism>
<dbReference type="EMBL" id="KZ348196">
    <property type="protein sequence ID" value="PIO66542.1"/>
    <property type="molecule type" value="Genomic_DNA"/>
</dbReference>
<dbReference type="AlphaFoldDB" id="A0A2G9U9X6"/>
<name>A0A2G9U9X6_TELCI</name>
<sequence length="141" mass="16067">MLHYGDQKLHLKAPVGKKIKVWVVEVPNVAADGCIYAGVEIKTHRDRRRTGYRFCSKTYLGTKLKSKSNVVPVIVYEHEDFGKDANQADDYSYDDEDDPSYLDSEEEIEDEEDSGGDDEDEGANQDEEHPTTGTKLLYRYV</sequence>
<keyword evidence="3" id="KW-1185">Reference proteome</keyword>
<dbReference type="OrthoDB" id="5901937at2759"/>
<protein>
    <submittedName>
        <fullName evidence="2">Uncharacterized protein</fullName>
    </submittedName>
</protein>
<dbReference type="Proteomes" id="UP000230423">
    <property type="component" value="Unassembled WGS sequence"/>
</dbReference>
<reference evidence="2 3" key="1">
    <citation type="submission" date="2015-09" db="EMBL/GenBank/DDBJ databases">
        <title>Draft genome of the parasitic nematode Teladorsagia circumcincta isolate WARC Sus (inbred).</title>
        <authorList>
            <person name="Mitreva M."/>
        </authorList>
    </citation>
    <scope>NUCLEOTIDE SEQUENCE [LARGE SCALE GENOMIC DNA]</scope>
    <source>
        <strain evidence="2 3">S</strain>
    </source>
</reference>
<proteinExistence type="predicted"/>
<accession>A0A2G9U9X6</accession>
<gene>
    <name evidence="2" type="ORF">TELCIR_11741</name>
</gene>
<feature type="compositionally biased region" description="Acidic residues" evidence="1">
    <location>
        <begin position="91"/>
        <end position="125"/>
    </location>
</feature>
<feature type="region of interest" description="Disordered" evidence="1">
    <location>
        <begin position="85"/>
        <end position="141"/>
    </location>
</feature>
<evidence type="ECO:0000256" key="1">
    <source>
        <dbReference type="SAM" id="MobiDB-lite"/>
    </source>
</evidence>
<evidence type="ECO:0000313" key="2">
    <source>
        <dbReference type="EMBL" id="PIO66542.1"/>
    </source>
</evidence>
<evidence type="ECO:0000313" key="3">
    <source>
        <dbReference type="Proteomes" id="UP000230423"/>
    </source>
</evidence>